<dbReference type="Pfam" id="PF00929">
    <property type="entry name" value="RNase_T"/>
    <property type="match status" value="1"/>
</dbReference>
<dbReference type="NCBIfam" id="TIGR00573">
    <property type="entry name" value="dnaq"/>
    <property type="match status" value="1"/>
</dbReference>
<dbReference type="InterPro" id="IPR012337">
    <property type="entry name" value="RNaseH-like_sf"/>
</dbReference>
<evidence type="ECO:0000256" key="3">
    <source>
        <dbReference type="ARBA" id="ARBA00022839"/>
    </source>
</evidence>
<comment type="caution">
    <text evidence="5">The sequence shown here is derived from an EMBL/GenBank/DDBJ whole genome shotgun (WGS) entry which is preliminary data.</text>
</comment>
<dbReference type="RefSeq" id="WP_330403919.1">
    <property type="nucleotide sequence ID" value="NZ_JYGE01000003.1"/>
</dbReference>
<evidence type="ECO:0000313" key="6">
    <source>
        <dbReference type="Proteomes" id="UP000241434"/>
    </source>
</evidence>
<dbReference type="Proteomes" id="UP000241434">
    <property type="component" value="Unassembled WGS sequence"/>
</dbReference>
<keyword evidence="6" id="KW-1185">Reference proteome</keyword>
<proteinExistence type="predicted"/>
<gene>
    <name evidence="5" type="ORF">UF10_03830</name>
</gene>
<dbReference type="InterPro" id="IPR036397">
    <property type="entry name" value="RNaseH_sf"/>
</dbReference>
<dbReference type="InterPro" id="IPR013520">
    <property type="entry name" value="Ribonucl_H"/>
</dbReference>
<dbReference type="SUPFAM" id="SSF53098">
    <property type="entry name" value="Ribonuclease H-like"/>
    <property type="match status" value="1"/>
</dbReference>
<dbReference type="CDD" id="cd06127">
    <property type="entry name" value="DEDDh"/>
    <property type="match status" value="1"/>
</dbReference>
<dbReference type="EMBL" id="JYGE01000003">
    <property type="protein sequence ID" value="PSJ31762.1"/>
    <property type="molecule type" value="Genomic_DNA"/>
</dbReference>
<dbReference type="Gene3D" id="3.30.420.10">
    <property type="entry name" value="Ribonuclease H-like superfamily/Ribonuclease H"/>
    <property type="match status" value="1"/>
</dbReference>
<dbReference type="FunFam" id="3.30.420.10:FF:000045">
    <property type="entry name" value="3'-5' exonuclease DinG"/>
    <property type="match status" value="1"/>
</dbReference>
<dbReference type="GO" id="GO:0003887">
    <property type="term" value="F:DNA-directed DNA polymerase activity"/>
    <property type="evidence" value="ECO:0007669"/>
    <property type="project" value="InterPro"/>
</dbReference>
<evidence type="ECO:0000313" key="5">
    <source>
        <dbReference type="EMBL" id="PSJ31762.1"/>
    </source>
</evidence>
<organism evidence="5 6">
    <name type="scientific">Peptostreptococcus russellii</name>
    <dbReference type="NCBI Taxonomy" id="215200"/>
    <lineage>
        <taxon>Bacteria</taxon>
        <taxon>Bacillati</taxon>
        <taxon>Bacillota</taxon>
        <taxon>Clostridia</taxon>
        <taxon>Peptostreptococcales</taxon>
        <taxon>Peptostreptococcaceae</taxon>
        <taxon>Peptostreptococcus</taxon>
    </lineage>
</organism>
<dbReference type="GO" id="GO:0006260">
    <property type="term" value="P:DNA replication"/>
    <property type="evidence" value="ECO:0007669"/>
    <property type="project" value="InterPro"/>
</dbReference>
<dbReference type="PANTHER" id="PTHR30231">
    <property type="entry name" value="DNA POLYMERASE III SUBUNIT EPSILON"/>
    <property type="match status" value="1"/>
</dbReference>
<dbReference type="PANTHER" id="PTHR30231:SF4">
    <property type="entry name" value="PROTEIN NEN2"/>
    <property type="match status" value="1"/>
</dbReference>
<dbReference type="InterPro" id="IPR006054">
    <property type="entry name" value="DnaQ"/>
</dbReference>
<protein>
    <submittedName>
        <fullName evidence="5">DNA polymerase III subunit epsilon</fullName>
    </submittedName>
</protein>
<keyword evidence="2" id="KW-0378">Hydrolase</keyword>
<evidence type="ECO:0000256" key="1">
    <source>
        <dbReference type="ARBA" id="ARBA00022722"/>
    </source>
</evidence>
<feature type="domain" description="Exonuclease" evidence="4">
    <location>
        <begin position="8"/>
        <end position="173"/>
    </location>
</feature>
<dbReference type="GO" id="GO:0005829">
    <property type="term" value="C:cytosol"/>
    <property type="evidence" value="ECO:0007669"/>
    <property type="project" value="TreeGrafter"/>
</dbReference>
<dbReference type="AlphaFoldDB" id="A0A2P7Q1C7"/>
<reference evidence="5" key="1">
    <citation type="thesis" date="2015" institute="Rutgers" country="The State University of New Jersey, 14 College Farm Rd., New Brunswick, NJ, USA">
        <title>Ammonia toxicity in bacteria and its implications for treatment of and resource recovery from highly nitrogenous organic wastes.</title>
        <authorList>
            <person name="Luther A.K."/>
        </authorList>
    </citation>
    <scope>NUCLEOTIDE SEQUENCE</scope>
    <source>
        <strain evidence="5">RT-10B</strain>
    </source>
</reference>
<evidence type="ECO:0000256" key="2">
    <source>
        <dbReference type="ARBA" id="ARBA00022801"/>
    </source>
</evidence>
<sequence>MMSFYKNEYIVVDLETTGLSPNNGDEIIEIGVTEIKDDKIKLNYSRLIKPRGFISSTITNITNITNEMVSDAASIEDVLPKFREYIGERTLIAHNAKFDIKFLNHYLNKMNLDPITDYICTMEMLKKNKNYHGKNKKLATACDYYGIVNEQAHRADSDTLATAKLFFAIRNEI</sequence>
<accession>A0A2P7Q1C7</accession>
<dbReference type="GO" id="GO:0003677">
    <property type="term" value="F:DNA binding"/>
    <property type="evidence" value="ECO:0007669"/>
    <property type="project" value="InterPro"/>
</dbReference>
<keyword evidence="3" id="KW-0269">Exonuclease</keyword>
<keyword evidence="1" id="KW-0540">Nuclease</keyword>
<dbReference type="GO" id="GO:0008408">
    <property type="term" value="F:3'-5' exonuclease activity"/>
    <property type="evidence" value="ECO:0007669"/>
    <property type="project" value="TreeGrafter"/>
</dbReference>
<name>A0A2P7Q1C7_9FIRM</name>
<evidence type="ECO:0000259" key="4">
    <source>
        <dbReference type="SMART" id="SM00479"/>
    </source>
</evidence>
<dbReference type="SMART" id="SM00479">
    <property type="entry name" value="EXOIII"/>
    <property type="match status" value="1"/>
</dbReference>